<dbReference type="Proteomes" id="UP000265566">
    <property type="component" value="Chromosome 4"/>
</dbReference>
<dbReference type="Gramene" id="rna20551">
    <property type="protein sequence ID" value="RHN58624.1"/>
    <property type="gene ID" value="gene20551"/>
</dbReference>
<sequence length="145" mass="16925">MLSKHLDSLNHFMLPMSSTPYTMDLDNCNCLGSRNNCIWSSYERIGNDPIECVNELMARMKIASLKKLWKKIKKEKKRRIFRSPSPVFIYDSNSYLQNFDDGYSIDPDNFLRSFSARFAAPSSKICKKNFEVMDCEQILEINEES</sequence>
<name>A0A396I345_MEDTR</name>
<evidence type="ECO:0000313" key="1">
    <source>
        <dbReference type="EMBL" id="RHN58624.1"/>
    </source>
</evidence>
<dbReference type="AlphaFoldDB" id="A0A396I345"/>
<gene>
    <name evidence="1" type="ORF">MtrunA17_Chr4g0004371</name>
</gene>
<organism evidence="1">
    <name type="scientific">Medicago truncatula</name>
    <name type="common">Barrel medic</name>
    <name type="synonym">Medicago tribuloides</name>
    <dbReference type="NCBI Taxonomy" id="3880"/>
    <lineage>
        <taxon>Eukaryota</taxon>
        <taxon>Viridiplantae</taxon>
        <taxon>Streptophyta</taxon>
        <taxon>Embryophyta</taxon>
        <taxon>Tracheophyta</taxon>
        <taxon>Spermatophyta</taxon>
        <taxon>Magnoliopsida</taxon>
        <taxon>eudicotyledons</taxon>
        <taxon>Gunneridae</taxon>
        <taxon>Pentapetalae</taxon>
        <taxon>rosids</taxon>
        <taxon>fabids</taxon>
        <taxon>Fabales</taxon>
        <taxon>Fabaceae</taxon>
        <taxon>Papilionoideae</taxon>
        <taxon>50 kb inversion clade</taxon>
        <taxon>NPAAA clade</taxon>
        <taxon>Hologalegina</taxon>
        <taxon>IRL clade</taxon>
        <taxon>Trifolieae</taxon>
        <taxon>Medicago</taxon>
    </lineage>
</organism>
<dbReference type="EMBL" id="PSQE01000004">
    <property type="protein sequence ID" value="RHN58624.1"/>
    <property type="molecule type" value="Genomic_DNA"/>
</dbReference>
<proteinExistence type="predicted"/>
<dbReference type="PANTHER" id="PTHR33168">
    <property type="entry name" value="STRESS INDUCED PROTEIN-RELATED"/>
    <property type="match status" value="1"/>
</dbReference>
<comment type="caution">
    <text evidence="1">The sequence shown here is derived from an EMBL/GenBank/DDBJ whole genome shotgun (WGS) entry which is preliminary data.</text>
</comment>
<protein>
    <submittedName>
        <fullName evidence="1">Uncharacterized protein</fullName>
    </submittedName>
</protein>
<reference evidence="1" key="1">
    <citation type="journal article" date="2018" name="Nat. Plants">
        <title>Whole-genome landscape of Medicago truncatula symbiotic genes.</title>
        <authorList>
            <person name="Pecrix Y."/>
            <person name="Gamas P."/>
            <person name="Carrere S."/>
        </authorList>
    </citation>
    <scope>NUCLEOTIDE SEQUENCE</scope>
    <source>
        <tissue evidence="1">Leaves</tissue>
    </source>
</reference>
<accession>A0A396I345</accession>